<feature type="signal peptide" evidence="1">
    <location>
        <begin position="1"/>
        <end position="26"/>
    </location>
</feature>
<organism evidence="3 4">
    <name type="scientific">Gemmatimonas aurantiaca</name>
    <dbReference type="NCBI Taxonomy" id="173480"/>
    <lineage>
        <taxon>Bacteria</taxon>
        <taxon>Pseudomonadati</taxon>
        <taxon>Gemmatimonadota</taxon>
        <taxon>Gemmatimonadia</taxon>
        <taxon>Gemmatimonadales</taxon>
        <taxon>Gemmatimonadaceae</taxon>
        <taxon>Gemmatimonas</taxon>
    </lineage>
</organism>
<feature type="domain" description="SnoaL-like" evidence="2">
    <location>
        <begin position="36"/>
        <end position="152"/>
    </location>
</feature>
<gene>
    <name evidence="3" type="ORF">DGD08_03765</name>
</gene>
<evidence type="ECO:0000313" key="4">
    <source>
        <dbReference type="Proteomes" id="UP000264071"/>
    </source>
</evidence>
<dbReference type="InterPro" id="IPR037401">
    <property type="entry name" value="SnoaL-like"/>
</dbReference>
<sequence length="167" mass="18293">MRKGSMTTTVIAMGAMAWSSTLSAQAATRPVDQATAVIRAVFAAAERADLAALDTLYAGDSLTVFESAGINRGWKDYRDHHLGPELKEMTGFKYRPIEIVTRVEGKLAWATVAYALQAKEGTRTIDNFGRGTFILERAGSGDKARWVVRHSHTASRARRPNDPPMPE</sequence>
<evidence type="ECO:0000313" key="3">
    <source>
        <dbReference type="EMBL" id="HCT56310.1"/>
    </source>
</evidence>
<dbReference type="Proteomes" id="UP000264071">
    <property type="component" value="Unassembled WGS sequence"/>
</dbReference>
<reference evidence="3 4" key="1">
    <citation type="journal article" date="2018" name="Nat. Biotechnol.">
        <title>A standardized bacterial taxonomy based on genome phylogeny substantially revises the tree of life.</title>
        <authorList>
            <person name="Parks D.H."/>
            <person name="Chuvochina M."/>
            <person name="Waite D.W."/>
            <person name="Rinke C."/>
            <person name="Skarshewski A."/>
            <person name="Chaumeil P.A."/>
            <person name="Hugenholtz P."/>
        </authorList>
    </citation>
    <scope>NUCLEOTIDE SEQUENCE [LARGE SCALE GENOMIC DNA]</scope>
    <source>
        <strain evidence="3">UBA8844</strain>
    </source>
</reference>
<protein>
    <recommendedName>
        <fullName evidence="2">SnoaL-like domain-containing protein</fullName>
    </recommendedName>
</protein>
<evidence type="ECO:0000259" key="2">
    <source>
        <dbReference type="Pfam" id="PF13474"/>
    </source>
</evidence>
<dbReference type="Pfam" id="PF13474">
    <property type="entry name" value="SnoaL_3"/>
    <property type="match status" value="1"/>
</dbReference>
<comment type="caution">
    <text evidence="3">The sequence shown here is derived from an EMBL/GenBank/DDBJ whole genome shotgun (WGS) entry which is preliminary data.</text>
</comment>
<dbReference type="Gene3D" id="3.10.450.50">
    <property type="match status" value="1"/>
</dbReference>
<feature type="chain" id="PRO_5017585847" description="SnoaL-like domain-containing protein" evidence="1">
    <location>
        <begin position="27"/>
        <end position="167"/>
    </location>
</feature>
<evidence type="ECO:0000256" key="1">
    <source>
        <dbReference type="SAM" id="SignalP"/>
    </source>
</evidence>
<dbReference type="InterPro" id="IPR032710">
    <property type="entry name" value="NTF2-like_dom_sf"/>
</dbReference>
<keyword evidence="1" id="KW-0732">Signal</keyword>
<dbReference type="AlphaFoldDB" id="A0A3D4V5C1"/>
<accession>A0A3D4V5C1</accession>
<proteinExistence type="predicted"/>
<dbReference type="EMBL" id="DPIY01000004">
    <property type="protein sequence ID" value="HCT56310.1"/>
    <property type="molecule type" value="Genomic_DNA"/>
</dbReference>
<dbReference type="SUPFAM" id="SSF54427">
    <property type="entry name" value="NTF2-like"/>
    <property type="match status" value="1"/>
</dbReference>
<name>A0A3D4V5C1_9BACT</name>